<proteinExistence type="predicted"/>
<reference evidence="1" key="1">
    <citation type="submission" date="2018-05" db="EMBL/GenBank/DDBJ databases">
        <title>Draft genome of Mucuna pruriens seed.</title>
        <authorList>
            <person name="Nnadi N.E."/>
            <person name="Vos R."/>
            <person name="Hasami M.H."/>
            <person name="Devisetty U.K."/>
            <person name="Aguiy J.C."/>
        </authorList>
    </citation>
    <scope>NUCLEOTIDE SEQUENCE [LARGE SCALE GENOMIC DNA]</scope>
    <source>
        <strain evidence="1">JCA_2017</strain>
    </source>
</reference>
<gene>
    <name evidence="1" type="ORF">CR513_43664</name>
</gene>
<evidence type="ECO:0000313" key="1">
    <source>
        <dbReference type="EMBL" id="RDX76351.1"/>
    </source>
</evidence>
<accession>A0A371FDH8</accession>
<comment type="caution">
    <text evidence="1">The sequence shown here is derived from an EMBL/GenBank/DDBJ whole genome shotgun (WGS) entry which is preliminary data.</text>
</comment>
<dbReference type="Proteomes" id="UP000257109">
    <property type="component" value="Unassembled WGS sequence"/>
</dbReference>
<dbReference type="EMBL" id="QJKJ01009534">
    <property type="protein sequence ID" value="RDX76351.1"/>
    <property type="molecule type" value="Genomic_DNA"/>
</dbReference>
<dbReference type="AlphaFoldDB" id="A0A371FDH8"/>
<evidence type="ECO:0000313" key="2">
    <source>
        <dbReference type="Proteomes" id="UP000257109"/>
    </source>
</evidence>
<name>A0A371FDH8_MUCPR</name>
<feature type="non-terminal residue" evidence="1">
    <location>
        <position position="1"/>
    </location>
</feature>
<organism evidence="1 2">
    <name type="scientific">Mucuna pruriens</name>
    <name type="common">Velvet bean</name>
    <name type="synonym">Dolichos pruriens</name>
    <dbReference type="NCBI Taxonomy" id="157652"/>
    <lineage>
        <taxon>Eukaryota</taxon>
        <taxon>Viridiplantae</taxon>
        <taxon>Streptophyta</taxon>
        <taxon>Embryophyta</taxon>
        <taxon>Tracheophyta</taxon>
        <taxon>Spermatophyta</taxon>
        <taxon>Magnoliopsida</taxon>
        <taxon>eudicotyledons</taxon>
        <taxon>Gunneridae</taxon>
        <taxon>Pentapetalae</taxon>
        <taxon>rosids</taxon>
        <taxon>fabids</taxon>
        <taxon>Fabales</taxon>
        <taxon>Fabaceae</taxon>
        <taxon>Papilionoideae</taxon>
        <taxon>50 kb inversion clade</taxon>
        <taxon>NPAAA clade</taxon>
        <taxon>indigoferoid/millettioid clade</taxon>
        <taxon>Phaseoleae</taxon>
        <taxon>Mucuna</taxon>
    </lineage>
</organism>
<protein>
    <submittedName>
        <fullName evidence="1">Uncharacterized protein</fullName>
    </submittedName>
</protein>
<sequence>MTARTKIDVHDGTLSMEFGDNVVLFNIFEAMKHPAEDHSIFIIDIINELVEEHMQIGTGSIDFSDFVEMSDVIDCFNFVEVRSDFDNMCDGVSECPRCANLRIATSKPEVTQVATIVKAESEN</sequence>
<keyword evidence="2" id="KW-1185">Reference proteome</keyword>